<organism evidence="1 2">
    <name type="scientific">Candidatus Paracaedimonas acanthamoebae</name>
    <dbReference type="NCBI Taxonomy" id="244581"/>
    <lineage>
        <taxon>Bacteria</taxon>
        <taxon>Pseudomonadati</taxon>
        <taxon>Pseudomonadota</taxon>
        <taxon>Alphaproteobacteria</taxon>
        <taxon>Holosporales</taxon>
        <taxon>Caedimonadaceae</taxon>
        <taxon>Candidatus Paracaedimonas</taxon>
    </lineage>
</organism>
<dbReference type="EMBL" id="JAFKGL010000020">
    <property type="protein sequence ID" value="MBN9413319.1"/>
    <property type="molecule type" value="Genomic_DNA"/>
</dbReference>
<reference evidence="1" key="1">
    <citation type="submission" date="2021-02" db="EMBL/GenBank/DDBJ databases">
        <title>Thiocyanate and organic carbon inputs drive convergent selection for specific autotrophic Afipia and Thiobacillus strains within complex microbiomes.</title>
        <authorList>
            <person name="Huddy R.J."/>
            <person name="Sachdeva R."/>
            <person name="Kadzinga F."/>
            <person name="Kantor R.S."/>
            <person name="Harrison S.T.L."/>
            <person name="Banfield J.F."/>
        </authorList>
    </citation>
    <scope>NUCLEOTIDE SEQUENCE</scope>
    <source>
        <strain evidence="1">SCN18_10_11_15_R4_P_38_20</strain>
    </source>
</reference>
<gene>
    <name evidence="1" type="ORF">J0H12_05300</name>
</gene>
<comment type="caution">
    <text evidence="1">The sequence shown here is derived from an EMBL/GenBank/DDBJ whole genome shotgun (WGS) entry which is preliminary data.</text>
</comment>
<accession>A0A8J7PT56</accession>
<protein>
    <submittedName>
        <fullName evidence="1">Uncharacterized protein</fullName>
    </submittedName>
</protein>
<evidence type="ECO:0000313" key="2">
    <source>
        <dbReference type="Proteomes" id="UP000664414"/>
    </source>
</evidence>
<name>A0A8J7PT56_9PROT</name>
<evidence type="ECO:0000313" key="1">
    <source>
        <dbReference type="EMBL" id="MBN9413319.1"/>
    </source>
</evidence>
<proteinExistence type="predicted"/>
<sequence length="52" mass="6162">MRERHGEGRKGHDIGKAERKLRKGFMADLAGEKSEENFIRYLRTSKPKNERF</sequence>
<dbReference type="Proteomes" id="UP000664414">
    <property type="component" value="Unassembled WGS sequence"/>
</dbReference>
<dbReference type="AlphaFoldDB" id="A0A8J7PT56"/>